<evidence type="ECO:0000259" key="3">
    <source>
        <dbReference type="Pfam" id="PF13229"/>
    </source>
</evidence>
<reference evidence="4 5" key="1">
    <citation type="journal article" date="2016" name="Nat. Commun.">
        <title>Thousands of microbial genomes shed light on interconnected biogeochemical processes in an aquifer system.</title>
        <authorList>
            <person name="Anantharaman K."/>
            <person name="Brown C.T."/>
            <person name="Hug L.A."/>
            <person name="Sharon I."/>
            <person name="Castelle C.J."/>
            <person name="Probst A.J."/>
            <person name="Thomas B.C."/>
            <person name="Singh A."/>
            <person name="Wilkins M.J."/>
            <person name="Karaoz U."/>
            <person name="Brodie E.L."/>
            <person name="Williams K.H."/>
            <person name="Hubbard S.S."/>
            <person name="Banfield J.F."/>
        </authorList>
    </citation>
    <scope>NUCLEOTIDE SEQUENCE [LARGE SCALE GENOMIC DNA]</scope>
</reference>
<protein>
    <recommendedName>
        <fullName evidence="3">Right handed beta helix domain-containing protein</fullName>
    </recommendedName>
</protein>
<keyword evidence="1" id="KW-0677">Repeat</keyword>
<comment type="caution">
    <text evidence="4">The sequence shown here is derived from an EMBL/GenBank/DDBJ whole genome shotgun (WGS) entry which is preliminary data.</text>
</comment>
<accession>A0A1F5TSM0</accession>
<dbReference type="SUPFAM" id="SSF51126">
    <property type="entry name" value="Pectin lyase-like"/>
    <property type="match status" value="1"/>
</dbReference>
<dbReference type="Proteomes" id="UP000177579">
    <property type="component" value="Unassembled WGS sequence"/>
</dbReference>
<evidence type="ECO:0000256" key="1">
    <source>
        <dbReference type="ARBA" id="ARBA00022737"/>
    </source>
</evidence>
<gene>
    <name evidence="4" type="ORF">A2531_02685</name>
</gene>
<name>A0A1F5TSM0_9BACT</name>
<evidence type="ECO:0000256" key="2">
    <source>
        <dbReference type="SAM" id="Phobius"/>
    </source>
</evidence>
<keyword evidence="2" id="KW-0812">Transmembrane</keyword>
<keyword evidence="2" id="KW-1133">Transmembrane helix</keyword>
<organism evidence="4 5">
    <name type="scientific">Candidatus Falkowbacteria bacterium RIFOXYD2_FULL_34_120</name>
    <dbReference type="NCBI Taxonomy" id="1798007"/>
    <lineage>
        <taxon>Bacteria</taxon>
        <taxon>Candidatus Falkowiibacteriota</taxon>
    </lineage>
</organism>
<dbReference type="Pfam" id="PF13229">
    <property type="entry name" value="Beta_helix"/>
    <property type="match status" value="1"/>
</dbReference>
<feature type="domain" description="Right handed beta helix" evidence="3">
    <location>
        <begin position="169"/>
        <end position="250"/>
    </location>
</feature>
<dbReference type="AlphaFoldDB" id="A0A1F5TSM0"/>
<keyword evidence="2" id="KW-0472">Membrane</keyword>
<proteinExistence type="predicted"/>
<evidence type="ECO:0000313" key="4">
    <source>
        <dbReference type="EMBL" id="OGF41571.1"/>
    </source>
</evidence>
<dbReference type="InterPro" id="IPR011050">
    <property type="entry name" value="Pectin_lyase_fold/virulence"/>
</dbReference>
<evidence type="ECO:0000313" key="5">
    <source>
        <dbReference type="Proteomes" id="UP000177579"/>
    </source>
</evidence>
<dbReference type="PANTHER" id="PTHR22990">
    <property type="entry name" value="F-BOX ONLY PROTEIN"/>
    <property type="match status" value="1"/>
</dbReference>
<dbReference type="EMBL" id="MFGO01000008">
    <property type="protein sequence ID" value="OGF41571.1"/>
    <property type="molecule type" value="Genomic_DNA"/>
</dbReference>
<dbReference type="Gene3D" id="2.160.20.10">
    <property type="entry name" value="Single-stranded right-handed beta-helix, Pectin lyase-like"/>
    <property type="match status" value="1"/>
</dbReference>
<sequence length="263" mass="29069">MKIPDKLKKFSGTAWPFLGLAGFLIWGWFYVKPLLPRDFFSFENMGDKIAGIFQKEEEWEHPDAKYNFHYAHNGLKPKGAEDLIDIINNPDIAPAGSEESMGERKNISVNSADELQAAVKDAAPGDIIELQPGIYKTNLFIDKDLTIRGRGTSTVIIGGGKGTAVYAQNCRFNLSHLMITDSNSAIKLNNSSGEIRALVIQNNKKSGIELRSSQFAVKGNIIAKNGSYGVFADQDSDVEIEGNYIDENGGFEARIEGKKEIYR</sequence>
<dbReference type="PANTHER" id="PTHR22990:SF15">
    <property type="entry name" value="F-BOX ONLY PROTEIN 10"/>
    <property type="match status" value="1"/>
</dbReference>
<dbReference type="InterPro" id="IPR012334">
    <property type="entry name" value="Pectin_lyas_fold"/>
</dbReference>
<dbReference type="InterPro" id="IPR051550">
    <property type="entry name" value="SCF-Subunits/Alg-Epimerases"/>
</dbReference>
<dbReference type="InterPro" id="IPR039448">
    <property type="entry name" value="Beta_helix"/>
</dbReference>
<feature type="transmembrane region" description="Helical" evidence="2">
    <location>
        <begin position="12"/>
        <end position="31"/>
    </location>
</feature>